<evidence type="ECO:0000313" key="1">
    <source>
        <dbReference type="Proteomes" id="UP000095286"/>
    </source>
</evidence>
<evidence type="ECO:0000313" key="2">
    <source>
        <dbReference type="WBParaSite" id="RSKR_0000904000.1"/>
    </source>
</evidence>
<proteinExistence type="predicted"/>
<dbReference type="Proteomes" id="UP000095286">
    <property type="component" value="Unplaced"/>
</dbReference>
<organism evidence="1 2">
    <name type="scientific">Rhabditophanes sp. KR3021</name>
    <dbReference type="NCBI Taxonomy" id="114890"/>
    <lineage>
        <taxon>Eukaryota</taxon>
        <taxon>Metazoa</taxon>
        <taxon>Ecdysozoa</taxon>
        <taxon>Nematoda</taxon>
        <taxon>Chromadorea</taxon>
        <taxon>Rhabditida</taxon>
        <taxon>Tylenchina</taxon>
        <taxon>Panagrolaimomorpha</taxon>
        <taxon>Strongyloidoidea</taxon>
        <taxon>Alloionematidae</taxon>
        <taxon>Rhabditophanes</taxon>
    </lineage>
</organism>
<reference evidence="2" key="1">
    <citation type="submission" date="2016-11" db="UniProtKB">
        <authorList>
            <consortium name="WormBaseParasite"/>
        </authorList>
    </citation>
    <scope>IDENTIFICATION</scope>
    <source>
        <strain evidence="2">KR3021</strain>
    </source>
</reference>
<accession>A0AC35U9Q1</accession>
<sequence length="864" mass="98488">MRQSTKEDEQGVSFKKLFAGTSFFSSMKKLEEYIANKELQTSSYMKFEKKHDEHVKECRSRYSLLVHKKQAYTQKKDESKTLHDKLKKANDINGQLLKKIEEMQNNLSGKKVKQVPKEKPKKLLKSILKKDDERDKNNSQLKLLDRSINWHIDVTKDANDLKNDLFDKKMRITKSGQTNRKNSFASGALSATIQANTGKTQTRKRSSANLFDLTCFNEGVLDAHSESSLNNSAFGSFSVDKVGRTVSIHSNDNEEKRFDFDHVFDDSGTQVEVFETFGKRIVDGCLDGINGTIFVYGQTGSGKTWTMLGPMEDELSDSDNQGLIQRCVSYLLTKLEENKESGAMVDFTVRCQCVQLYKESLFDLQCLESKKLAVRDLPQGIIIEGATMSEILNPTTLIKLLKKTWKNRIVSETAMNAESSRSHGIFIFDIEMKETHGDVTTIKKARFNLVDLAGSERVKVAETTGDRLLETGAINKSLLQLGRVIRSLAQHTTGHIGYRDSLLTQLLRDSLGGNARTAVIVNCHSDSKHSDETLSSLLFAMNCKKIINKAKINEDVQCKGFSAYVERIRMLEQQLAVFTEKSDVQGDTKNPLIEEYEDLIANKANLEDMIAKRNEDLQKISSILLKREADYEKAVVSYQTNITELKVNLSEISNLRALKTSNKSKRRRAMYVPNDLQETVEQAKEELNKTVPEEEFEFEQSRRISFEMEEIKVNGSVYDDIVIQIKEMKDSVSRAKSELEFSELLTASAVAERNEWENKYDTLADENKANIEELQQWKQKYDTLADENKANIEELQEWKQKYDSLLKTTQNAVQSTDEKTKPRKKAKKDEPEIISPTKDIPLVDDSIRRSTRPRRAINKSIAEK</sequence>
<name>A0AC35U9Q1_9BILA</name>
<protein>
    <submittedName>
        <fullName evidence="2">Kinesin-like protein</fullName>
    </submittedName>
</protein>
<dbReference type="WBParaSite" id="RSKR_0000904000.1">
    <property type="protein sequence ID" value="RSKR_0000904000.1"/>
    <property type="gene ID" value="RSKR_0000904000"/>
</dbReference>